<dbReference type="GO" id="GO:0005948">
    <property type="term" value="C:acetolactate synthase complex"/>
    <property type="evidence" value="ECO:0007669"/>
    <property type="project" value="TreeGrafter"/>
</dbReference>
<dbReference type="InterPro" id="IPR045229">
    <property type="entry name" value="TPP_enz"/>
</dbReference>
<evidence type="ECO:0000256" key="2">
    <source>
        <dbReference type="ARBA" id="ARBA00023052"/>
    </source>
</evidence>
<reference evidence="6" key="1">
    <citation type="submission" date="2018-05" db="EMBL/GenBank/DDBJ databases">
        <authorList>
            <person name="Lanie J.A."/>
            <person name="Ng W.-L."/>
            <person name="Kazmierczak K.M."/>
            <person name="Andrzejewski T.M."/>
            <person name="Davidsen T.M."/>
            <person name="Wayne K.J."/>
            <person name="Tettelin H."/>
            <person name="Glass J.I."/>
            <person name="Rusch D."/>
            <person name="Podicherti R."/>
            <person name="Tsui H.-C.T."/>
            <person name="Winkler M.E."/>
        </authorList>
    </citation>
    <scope>NUCLEOTIDE SEQUENCE</scope>
</reference>
<protein>
    <recommendedName>
        <fullName evidence="7">Thiamine pyrophosphate enzyme TPP-binding domain-containing protein</fullName>
    </recommendedName>
</protein>
<proteinExistence type="inferred from homology"/>
<keyword evidence="2" id="KW-0786">Thiamine pyrophosphate</keyword>
<dbReference type="InterPro" id="IPR011766">
    <property type="entry name" value="TPP_enzyme_TPP-bd"/>
</dbReference>
<feature type="region of interest" description="Disordered" evidence="3">
    <location>
        <begin position="34"/>
        <end position="78"/>
    </location>
</feature>
<feature type="domain" description="Thiamine pyrophosphate enzyme N-terminal TPP-binding" evidence="5">
    <location>
        <begin position="76"/>
        <end position="180"/>
    </location>
</feature>
<organism evidence="6">
    <name type="scientific">marine metagenome</name>
    <dbReference type="NCBI Taxonomy" id="408172"/>
    <lineage>
        <taxon>unclassified sequences</taxon>
        <taxon>metagenomes</taxon>
        <taxon>ecological metagenomes</taxon>
    </lineage>
</organism>
<evidence type="ECO:0000259" key="4">
    <source>
        <dbReference type="Pfam" id="PF02775"/>
    </source>
</evidence>
<dbReference type="CDD" id="cd07035">
    <property type="entry name" value="TPP_PYR_POX_like"/>
    <property type="match status" value="1"/>
</dbReference>
<dbReference type="EMBL" id="UINC01001370">
    <property type="protein sequence ID" value="SUZ78859.1"/>
    <property type="molecule type" value="Genomic_DNA"/>
</dbReference>
<gene>
    <name evidence="6" type="ORF">METZ01_LOCUS31713</name>
</gene>
<accession>A0A381QKA0</accession>
<evidence type="ECO:0008006" key="7">
    <source>
        <dbReference type="Google" id="ProtNLM"/>
    </source>
</evidence>
<dbReference type="AlphaFoldDB" id="A0A381QKA0"/>
<dbReference type="PANTHER" id="PTHR18968">
    <property type="entry name" value="THIAMINE PYROPHOSPHATE ENZYMES"/>
    <property type="match status" value="1"/>
</dbReference>
<dbReference type="Gene3D" id="3.40.50.1220">
    <property type="entry name" value="TPP-binding domain"/>
    <property type="match status" value="1"/>
</dbReference>
<evidence type="ECO:0000259" key="5">
    <source>
        <dbReference type="Pfam" id="PF02776"/>
    </source>
</evidence>
<evidence type="ECO:0000313" key="6">
    <source>
        <dbReference type="EMBL" id="SUZ78859.1"/>
    </source>
</evidence>
<dbReference type="Gene3D" id="3.40.50.970">
    <property type="match status" value="2"/>
</dbReference>
<dbReference type="GO" id="GO:0009099">
    <property type="term" value="P:L-valine biosynthetic process"/>
    <property type="evidence" value="ECO:0007669"/>
    <property type="project" value="TreeGrafter"/>
</dbReference>
<dbReference type="GO" id="GO:0003984">
    <property type="term" value="F:acetolactate synthase activity"/>
    <property type="evidence" value="ECO:0007669"/>
    <property type="project" value="TreeGrafter"/>
</dbReference>
<dbReference type="SUPFAM" id="SSF52518">
    <property type="entry name" value="Thiamin diphosphate-binding fold (THDP-binding)"/>
    <property type="match status" value="2"/>
</dbReference>
<dbReference type="Pfam" id="PF02776">
    <property type="entry name" value="TPP_enzyme_N"/>
    <property type="match status" value="1"/>
</dbReference>
<feature type="domain" description="Thiamine pyrophosphate enzyme TPP-binding" evidence="4">
    <location>
        <begin position="481"/>
        <end position="631"/>
    </location>
</feature>
<dbReference type="CDD" id="cd02002">
    <property type="entry name" value="TPP_BFDC"/>
    <property type="match status" value="1"/>
</dbReference>
<feature type="compositionally biased region" description="Polar residues" evidence="3">
    <location>
        <begin position="37"/>
        <end position="54"/>
    </location>
</feature>
<evidence type="ECO:0000256" key="3">
    <source>
        <dbReference type="SAM" id="MobiDB-lite"/>
    </source>
</evidence>
<dbReference type="PANTHER" id="PTHR18968:SF13">
    <property type="entry name" value="ACETOLACTATE SYNTHASE CATALYTIC SUBUNIT, MITOCHONDRIAL"/>
    <property type="match status" value="1"/>
</dbReference>
<sequence length="636" mass="70132">MGKSKKSVKKNKLTRRGFIGASASASTLLASRSITAKQKNSQQSTEIPAPSTEQLQRDVGNVRPPSVPERAAKRPGSDLMVQTLRDLDIEFVASNPASSFEGLQESIINYGNSPNKSPELITALHEESAVDMAHGYAKCEGKPMAVMLHGTVGVQHASMAIYQAYHDQTPIIILVGRDNTFFRQEQTANDIAGIVRAFTKWDAQPKNLEEALANIQQAYNEAMTPPRGPTLVILDTEIQKEEAGDMSLPIYTPPKISSISNSQAMKIAEKLANSNNPRINVGRLRTPNGVKSVVTLAELSGASVRTSATNVNMSFPERHPQCGPGKSDDYDFVLGLEMDGKHTSIKSPNLLSNAHNRDLNEIGFGFIRKPVTPPRRNLSGENDIVADAEESIPIITQNLKHKLNTSKQKKIEKRIIEHTNKNREIYLNNLKTTVDSKRKGWNGSPVSLGRLYSELWRYIKDEDWCLSSPTVFSSRHHVGLWDHNKPYSYLGMHGAGGIGYCIGASAGAGLAARDRKRIVVNIQCDGDLNYAPGSLWTAAHHKLPLLTVMHNNRGYHQEVMYLHYMAGVRGRGTDRMHIGTTLREPFINYAKMAEAYGVESEGPIDDPEKLAAAFKRGIAAVKEGRPYLIDIITEPR</sequence>
<dbReference type="InterPro" id="IPR029035">
    <property type="entry name" value="DHS-like_NAD/FAD-binding_dom"/>
</dbReference>
<name>A0A381QKA0_9ZZZZ</name>
<dbReference type="InterPro" id="IPR029061">
    <property type="entry name" value="THDP-binding"/>
</dbReference>
<dbReference type="InterPro" id="IPR012001">
    <property type="entry name" value="Thiamin_PyroP_enz_TPP-bd_dom"/>
</dbReference>
<dbReference type="SUPFAM" id="SSF52467">
    <property type="entry name" value="DHS-like NAD/FAD-binding domain"/>
    <property type="match status" value="1"/>
</dbReference>
<dbReference type="GO" id="GO:0030976">
    <property type="term" value="F:thiamine pyrophosphate binding"/>
    <property type="evidence" value="ECO:0007669"/>
    <property type="project" value="InterPro"/>
</dbReference>
<dbReference type="GO" id="GO:0009097">
    <property type="term" value="P:isoleucine biosynthetic process"/>
    <property type="evidence" value="ECO:0007669"/>
    <property type="project" value="TreeGrafter"/>
</dbReference>
<evidence type="ECO:0000256" key="1">
    <source>
        <dbReference type="ARBA" id="ARBA00007812"/>
    </source>
</evidence>
<dbReference type="Pfam" id="PF02775">
    <property type="entry name" value="TPP_enzyme_C"/>
    <property type="match status" value="1"/>
</dbReference>
<comment type="similarity">
    <text evidence="1">Belongs to the TPP enzyme family.</text>
</comment>
<dbReference type="GO" id="GO:0050660">
    <property type="term" value="F:flavin adenine dinucleotide binding"/>
    <property type="evidence" value="ECO:0007669"/>
    <property type="project" value="TreeGrafter"/>
</dbReference>